<dbReference type="GO" id="GO:0016747">
    <property type="term" value="F:acyltransferase activity, transferring groups other than amino-acyl groups"/>
    <property type="evidence" value="ECO:0007669"/>
    <property type="project" value="InterPro"/>
</dbReference>
<dbReference type="EMBL" id="QFFI01000006">
    <property type="protein sequence ID" value="PWG64295.1"/>
    <property type="molecule type" value="Genomic_DNA"/>
</dbReference>
<accession>A0A2U2N509</accession>
<evidence type="ECO:0000259" key="1">
    <source>
        <dbReference type="PROSITE" id="PS51186"/>
    </source>
</evidence>
<sequence length="209" mass="23593">MPVSPCEPVCIVVRARPLVKPDHYQPGYPRIMPGLERDQLPLTIGGLTLRPTRPDDCAFVVGLERQPDNARHVEQWSEAEHRASLQRPGTAHWILERPDGPVGYALLEDVDDPNGSILLRRIVIAGKGRGDGRTGVRLVLRYCFEVARCHRVWLNVALDNRRAEGLYRRLGFVEEGIARESVRKGEGFASMRVLSLLEQEYRNARKGRG</sequence>
<reference evidence="2 3" key="1">
    <citation type="submission" date="2018-05" db="EMBL/GenBank/DDBJ databases">
        <title>Spiribacter halobius sp. nov., a moderately halophilic bacterium isolated from marine solar saltern.</title>
        <authorList>
            <person name="Zheng W.-S."/>
            <person name="Lu D.-C."/>
            <person name="Du Z.-J."/>
        </authorList>
    </citation>
    <scope>NUCLEOTIDE SEQUENCE [LARGE SCALE GENOMIC DNA]</scope>
    <source>
        <strain evidence="2 3">E85</strain>
    </source>
</reference>
<dbReference type="PROSITE" id="PS51186">
    <property type="entry name" value="GNAT"/>
    <property type="match status" value="1"/>
</dbReference>
<evidence type="ECO:0000313" key="2">
    <source>
        <dbReference type="EMBL" id="PWG64295.1"/>
    </source>
</evidence>
<dbReference type="Proteomes" id="UP000245474">
    <property type="component" value="Unassembled WGS sequence"/>
</dbReference>
<proteinExistence type="predicted"/>
<feature type="domain" description="N-acetyltransferase" evidence="1">
    <location>
        <begin position="47"/>
        <end position="203"/>
    </location>
</feature>
<keyword evidence="3" id="KW-1185">Reference proteome</keyword>
<dbReference type="PANTHER" id="PTHR43415:SF3">
    <property type="entry name" value="GNAT-FAMILY ACETYLTRANSFERASE"/>
    <property type="match status" value="1"/>
</dbReference>
<name>A0A2U2N509_9GAMM</name>
<protein>
    <submittedName>
        <fullName evidence="2">Spermidine acetyltransferase</fullName>
    </submittedName>
</protein>
<keyword evidence="2" id="KW-0808">Transferase</keyword>
<dbReference type="Gene3D" id="3.40.630.30">
    <property type="match status" value="1"/>
</dbReference>
<dbReference type="InterPro" id="IPR000182">
    <property type="entry name" value="GNAT_dom"/>
</dbReference>
<evidence type="ECO:0000313" key="3">
    <source>
        <dbReference type="Proteomes" id="UP000245474"/>
    </source>
</evidence>
<dbReference type="AlphaFoldDB" id="A0A2U2N509"/>
<organism evidence="2 3">
    <name type="scientific">Sediminicurvatus halobius</name>
    <dbReference type="NCBI Taxonomy" id="2182432"/>
    <lineage>
        <taxon>Bacteria</taxon>
        <taxon>Pseudomonadati</taxon>
        <taxon>Pseudomonadota</taxon>
        <taxon>Gammaproteobacteria</taxon>
        <taxon>Chromatiales</taxon>
        <taxon>Ectothiorhodospiraceae</taxon>
        <taxon>Sediminicurvatus</taxon>
    </lineage>
</organism>
<dbReference type="InterPro" id="IPR016181">
    <property type="entry name" value="Acyl_CoA_acyltransferase"/>
</dbReference>
<gene>
    <name evidence="2" type="ORF">DEM34_05270</name>
</gene>
<dbReference type="Pfam" id="PF00583">
    <property type="entry name" value="Acetyltransf_1"/>
    <property type="match status" value="1"/>
</dbReference>
<comment type="caution">
    <text evidence="2">The sequence shown here is derived from an EMBL/GenBank/DDBJ whole genome shotgun (WGS) entry which is preliminary data.</text>
</comment>
<dbReference type="PANTHER" id="PTHR43415">
    <property type="entry name" value="SPERMIDINE N(1)-ACETYLTRANSFERASE"/>
    <property type="match status" value="1"/>
</dbReference>
<dbReference type="SUPFAM" id="SSF55729">
    <property type="entry name" value="Acyl-CoA N-acyltransferases (Nat)"/>
    <property type="match status" value="1"/>
</dbReference>